<comment type="caution">
    <text evidence="1">The sequence shown here is derived from an EMBL/GenBank/DDBJ whole genome shotgun (WGS) entry which is preliminary data.</text>
</comment>
<evidence type="ECO:0000313" key="2">
    <source>
        <dbReference type="Proteomes" id="UP000324222"/>
    </source>
</evidence>
<organism evidence="1 2">
    <name type="scientific">Portunus trituberculatus</name>
    <name type="common">Swimming crab</name>
    <name type="synonym">Neptunus trituberculatus</name>
    <dbReference type="NCBI Taxonomy" id="210409"/>
    <lineage>
        <taxon>Eukaryota</taxon>
        <taxon>Metazoa</taxon>
        <taxon>Ecdysozoa</taxon>
        <taxon>Arthropoda</taxon>
        <taxon>Crustacea</taxon>
        <taxon>Multicrustacea</taxon>
        <taxon>Malacostraca</taxon>
        <taxon>Eumalacostraca</taxon>
        <taxon>Eucarida</taxon>
        <taxon>Decapoda</taxon>
        <taxon>Pleocyemata</taxon>
        <taxon>Brachyura</taxon>
        <taxon>Eubrachyura</taxon>
        <taxon>Portunoidea</taxon>
        <taxon>Portunidae</taxon>
        <taxon>Portuninae</taxon>
        <taxon>Portunus</taxon>
    </lineage>
</organism>
<accession>A0A5B7FXU1</accession>
<gene>
    <name evidence="1" type="ORF">E2C01_044224</name>
</gene>
<proteinExistence type="predicted"/>
<dbReference type="AlphaFoldDB" id="A0A5B7FXU1"/>
<reference evidence="1 2" key="1">
    <citation type="submission" date="2019-05" db="EMBL/GenBank/DDBJ databases">
        <title>Another draft genome of Portunus trituberculatus and its Hox gene families provides insights of decapod evolution.</title>
        <authorList>
            <person name="Jeong J.-H."/>
            <person name="Song I."/>
            <person name="Kim S."/>
            <person name="Choi T."/>
            <person name="Kim D."/>
            <person name="Ryu S."/>
            <person name="Kim W."/>
        </authorList>
    </citation>
    <scope>NUCLEOTIDE SEQUENCE [LARGE SCALE GENOMIC DNA]</scope>
    <source>
        <tissue evidence="1">Muscle</tissue>
    </source>
</reference>
<evidence type="ECO:0000313" key="1">
    <source>
        <dbReference type="EMBL" id="MPC50396.1"/>
    </source>
</evidence>
<protein>
    <submittedName>
        <fullName evidence="1">Uncharacterized protein</fullName>
    </submittedName>
</protein>
<dbReference type="EMBL" id="VSRR010009476">
    <property type="protein sequence ID" value="MPC50396.1"/>
    <property type="molecule type" value="Genomic_DNA"/>
</dbReference>
<sequence length="135" mass="14384">MIRVTQARWRAAWRGEARVDVDVPLSGLSANQRPSGRPGSSRGVAGIYSCTAHQIRRGGAPTVLSMPGHAALHSAALTHTHSPTASFPSSSSLNLKKSSSLLFTGLPLPPPQGILTLLPFLSSFRSFLIPFLMQI</sequence>
<keyword evidence="2" id="KW-1185">Reference proteome</keyword>
<dbReference type="Proteomes" id="UP000324222">
    <property type="component" value="Unassembled WGS sequence"/>
</dbReference>
<name>A0A5B7FXU1_PORTR</name>